<dbReference type="HOGENOM" id="CLU_066272_0_0_1"/>
<evidence type="ECO:0000313" key="2">
    <source>
        <dbReference type="EMBL" id="KIJ10186.1"/>
    </source>
</evidence>
<feature type="compositionally biased region" description="Polar residues" evidence="1">
    <location>
        <begin position="340"/>
        <end position="358"/>
    </location>
</feature>
<feature type="compositionally biased region" description="Polar residues" evidence="1">
    <location>
        <begin position="245"/>
        <end position="260"/>
    </location>
</feature>
<gene>
    <name evidence="2" type="ORF">PAXINDRAFT_16804</name>
</gene>
<name>A0A0C9TSQ2_PAXIN</name>
<evidence type="ECO:0000313" key="3">
    <source>
        <dbReference type="Proteomes" id="UP000053647"/>
    </source>
</evidence>
<protein>
    <submittedName>
        <fullName evidence="2">Uncharacterized protein</fullName>
    </submittedName>
</protein>
<dbReference type="EMBL" id="KN819414">
    <property type="protein sequence ID" value="KIJ10186.1"/>
    <property type="molecule type" value="Genomic_DNA"/>
</dbReference>
<reference evidence="2 3" key="1">
    <citation type="submission" date="2014-06" db="EMBL/GenBank/DDBJ databases">
        <authorList>
            <consortium name="DOE Joint Genome Institute"/>
            <person name="Kuo A."/>
            <person name="Kohler A."/>
            <person name="Nagy L.G."/>
            <person name="Floudas D."/>
            <person name="Copeland A."/>
            <person name="Barry K.W."/>
            <person name="Cichocki N."/>
            <person name="Veneault-Fourrey C."/>
            <person name="LaButti K."/>
            <person name="Lindquist E.A."/>
            <person name="Lipzen A."/>
            <person name="Lundell T."/>
            <person name="Morin E."/>
            <person name="Murat C."/>
            <person name="Sun H."/>
            <person name="Tunlid A."/>
            <person name="Henrissat B."/>
            <person name="Grigoriev I.V."/>
            <person name="Hibbett D.S."/>
            <person name="Martin F."/>
            <person name="Nordberg H.P."/>
            <person name="Cantor M.N."/>
            <person name="Hua S.X."/>
        </authorList>
    </citation>
    <scope>NUCLEOTIDE SEQUENCE [LARGE SCALE GENOMIC DNA]</scope>
    <source>
        <strain evidence="2 3">ATCC 200175</strain>
    </source>
</reference>
<reference evidence="3" key="2">
    <citation type="submission" date="2015-01" db="EMBL/GenBank/DDBJ databases">
        <title>Evolutionary Origins and Diversification of the Mycorrhizal Mutualists.</title>
        <authorList>
            <consortium name="DOE Joint Genome Institute"/>
            <consortium name="Mycorrhizal Genomics Consortium"/>
            <person name="Kohler A."/>
            <person name="Kuo A."/>
            <person name="Nagy L.G."/>
            <person name="Floudas D."/>
            <person name="Copeland A."/>
            <person name="Barry K.W."/>
            <person name="Cichocki N."/>
            <person name="Veneault-Fourrey C."/>
            <person name="LaButti K."/>
            <person name="Lindquist E.A."/>
            <person name="Lipzen A."/>
            <person name="Lundell T."/>
            <person name="Morin E."/>
            <person name="Murat C."/>
            <person name="Riley R."/>
            <person name="Ohm R."/>
            <person name="Sun H."/>
            <person name="Tunlid A."/>
            <person name="Henrissat B."/>
            <person name="Grigoriev I.V."/>
            <person name="Hibbett D.S."/>
            <person name="Martin F."/>
        </authorList>
    </citation>
    <scope>NUCLEOTIDE SEQUENCE [LARGE SCALE GENOMIC DNA]</scope>
    <source>
        <strain evidence="3">ATCC 200175</strain>
    </source>
</reference>
<feature type="compositionally biased region" description="Basic and acidic residues" evidence="1">
    <location>
        <begin position="159"/>
        <end position="170"/>
    </location>
</feature>
<organism evidence="2 3">
    <name type="scientific">Paxillus involutus ATCC 200175</name>
    <dbReference type="NCBI Taxonomy" id="664439"/>
    <lineage>
        <taxon>Eukaryota</taxon>
        <taxon>Fungi</taxon>
        <taxon>Dikarya</taxon>
        <taxon>Basidiomycota</taxon>
        <taxon>Agaricomycotina</taxon>
        <taxon>Agaricomycetes</taxon>
        <taxon>Agaricomycetidae</taxon>
        <taxon>Boletales</taxon>
        <taxon>Paxilineae</taxon>
        <taxon>Paxillaceae</taxon>
        <taxon>Paxillus</taxon>
    </lineage>
</organism>
<feature type="compositionally biased region" description="Polar residues" evidence="1">
    <location>
        <begin position="270"/>
        <end position="279"/>
    </location>
</feature>
<keyword evidence="3" id="KW-1185">Reference proteome</keyword>
<dbReference type="OrthoDB" id="2688403at2759"/>
<dbReference type="AlphaFoldDB" id="A0A0C9TSQ2"/>
<evidence type="ECO:0000256" key="1">
    <source>
        <dbReference type="SAM" id="MobiDB-lite"/>
    </source>
</evidence>
<feature type="region of interest" description="Disordered" evidence="1">
    <location>
        <begin position="243"/>
        <end position="279"/>
    </location>
</feature>
<sequence length="358" mass="39757">MSLLKDIRDADSAPYYTKDTLPKLVYWSKAEYIKDWQNGRGYVRTKRNPDSGTVGFLEDENGQIVDKEEQQRMRDHQCSLCYTLLTYDLAPTSWGKCPDIAREFLADMLMGLYYSQWADRPRAANLDISDRRIKEEVTESSSSSSKPSKRPQPISAEQSTHESKKPKVDIDSVDIVMVPSGSDTSEVSQMYPKIKIARALASPKPAVMPLDTTVFKSTETIPPTSATAFLQQMAASFNMHKNTDSEQSGAATDAAVTTGQEKTKKKRSASDGTSLMRPSSSSVTARNLYAFEWVKANKGGTVAQYAECWSRLVETKDPIVVKFNQQANTVKETRKRAAEATTQVASSSVNTLDNPVNM</sequence>
<dbReference type="Proteomes" id="UP000053647">
    <property type="component" value="Unassembled WGS sequence"/>
</dbReference>
<feature type="region of interest" description="Disordered" evidence="1">
    <location>
        <begin position="339"/>
        <end position="358"/>
    </location>
</feature>
<feature type="region of interest" description="Disordered" evidence="1">
    <location>
        <begin position="134"/>
        <end position="171"/>
    </location>
</feature>
<proteinExistence type="predicted"/>
<accession>A0A0C9TSQ2</accession>